<comment type="caution">
    <text evidence="1">The sequence shown here is derived from an EMBL/GenBank/DDBJ whole genome shotgun (WGS) entry which is preliminary data.</text>
</comment>
<dbReference type="Proteomes" id="UP001165121">
    <property type="component" value="Unassembled WGS sequence"/>
</dbReference>
<dbReference type="OrthoDB" id="91084at2759"/>
<dbReference type="AlphaFoldDB" id="A0A9W6XXH5"/>
<proteinExistence type="predicted"/>
<evidence type="ECO:0000313" key="1">
    <source>
        <dbReference type="EMBL" id="GMF49327.1"/>
    </source>
</evidence>
<keyword evidence="2" id="KW-1185">Reference proteome</keyword>
<dbReference type="EMBL" id="BSXT01002513">
    <property type="protein sequence ID" value="GMF49327.1"/>
    <property type="molecule type" value="Genomic_DNA"/>
</dbReference>
<gene>
    <name evidence="1" type="ORF">Pfra01_001945600</name>
</gene>
<sequence length="144" mass="16608">MKDRANALLSYDEAKKKYAEKLAGDGVQIVNQYGTRSKHCMFRLINNIFSNEFAERFFRIGDTATRTELDGKLLNERSNFWLDVRATFIDTYPAGNERNLLVFDDDADFFGIDPSLAKNFHSAKKLQNVERSKQELLRGGQEIF</sequence>
<organism evidence="1 2">
    <name type="scientific">Phytophthora fragariaefolia</name>
    <dbReference type="NCBI Taxonomy" id="1490495"/>
    <lineage>
        <taxon>Eukaryota</taxon>
        <taxon>Sar</taxon>
        <taxon>Stramenopiles</taxon>
        <taxon>Oomycota</taxon>
        <taxon>Peronosporomycetes</taxon>
        <taxon>Peronosporales</taxon>
        <taxon>Peronosporaceae</taxon>
        <taxon>Phytophthora</taxon>
    </lineage>
</organism>
<name>A0A9W6XXH5_9STRA</name>
<evidence type="ECO:0000313" key="2">
    <source>
        <dbReference type="Proteomes" id="UP001165121"/>
    </source>
</evidence>
<protein>
    <submittedName>
        <fullName evidence="1">Unnamed protein product</fullName>
    </submittedName>
</protein>
<accession>A0A9W6XXH5</accession>
<reference evidence="1" key="1">
    <citation type="submission" date="2023-04" db="EMBL/GenBank/DDBJ databases">
        <title>Phytophthora fragariaefolia NBRC 109709.</title>
        <authorList>
            <person name="Ichikawa N."/>
            <person name="Sato H."/>
            <person name="Tonouchi N."/>
        </authorList>
    </citation>
    <scope>NUCLEOTIDE SEQUENCE</scope>
    <source>
        <strain evidence="1">NBRC 109709</strain>
    </source>
</reference>